<comment type="caution">
    <text evidence="1">The sequence shown here is derived from an EMBL/GenBank/DDBJ whole genome shotgun (WGS) entry which is preliminary data.</text>
</comment>
<proteinExistence type="predicted"/>
<evidence type="ECO:0000313" key="2">
    <source>
        <dbReference type="Proteomes" id="UP000320048"/>
    </source>
</evidence>
<evidence type="ECO:0000313" key="1">
    <source>
        <dbReference type="EMBL" id="TMI80447.1"/>
    </source>
</evidence>
<sequence length="84" mass="9678">MSEGLFEHNGCHIEPQSEWVPSGRGLRKGWRPKAAVREAGDPGLEYVIAPRDVETFPTKEEADAFMLRWAEAWLERRRLSEALR</sequence>
<dbReference type="EMBL" id="VBAO01000220">
    <property type="protein sequence ID" value="TMI80447.1"/>
    <property type="molecule type" value="Genomic_DNA"/>
</dbReference>
<reference evidence="1 2" key="1">
    <citation type="journal article" date="2019" name="Nat. Microbiol.">
        <title>Mediterranean grassland soil C-N compound turnover is dependent on rainfall and depth, and is mediated by genomically divergent microorganisms.</title>
        <authorList>
            <person name="Diamond S."/>
            <person name="Andeer P.F."/>
            <person name="Li Z."/>
            <person name="Crits-Christoph A."/>
            <person name="Burstein D."/>
            <person name="Anantharaman K."/>
            <person name="Lane K.R."/>
            <person name="Thomas B.C."/>
            <person name="Pan C."/>
            <person name="Northen T.R."/>
            <person name="Banfield J.F."/>
        </authorList>
    </citation>
    <scope>NUCLEOTIDE SEQUENCE [LARGE SCALE GENOMIC DNA]</scope>
    <source>
        <strain evidence="1">NP_7</strain>
    </source>
</reference>
<dbReference type="Proteomes" id="UP000320048">
    <property type="component" value="Unassembled WGS sequence"/>
</dbReference>
<dbReference type="AlphaFoldDB" id="A0A537JA74"/>
<gene>
    <name evidence="1" type="ORF">E6H04_08635</name>
</gene>
<protein>
    <submittedName>
        <fullName evidence="1">Uncharacterized protein</fullName>
    </submittedName>
</protein>
<organism evidence="1 2">
    <name type="scientific">Candidatus Segetimicrobium genomatis</name>
    <dbReference type="NCBI Taxonomy" id="2569760"/>
    <lineage>
        <taxon>Bacteria</taxon>
        <taxon>Bacillati</taxon>
        <taxon>Candidatus Sysuimicrobiota</taxon>
        <taxon>Candidatus Sysuimicrobiia</taxon>
        <taxon>Candidatus Sysuimicrobiales</taxon>
        <taxon>Candidatus Segetimicrobiaceae</taxon>
        <taxon>Candidatus Segetimicrobium</taxon>
    </lineage>
</organism>
<accession>A0A537JA74</accession>
<name>A0A537JA74_9BACT</name>